<accession>C4IL92</accession>
<keyword evidence="2" id="KW-1185">Reference proteome</keyword>
<dbReference type="RefSeq" id="WP_003415525.1">
    <property type="nucleotide sequence ID" value="NZ_ACOM01000005.1"/>
</dbReference>
<dbReference type="Proteomes" id="UP000003081">
    <property type="component" value="Unassembled WGS sequence"/>
</dbReference>
<dbReference type="EMBL" id="ACOM01000005">
    <property type="protein sequence ID" value="EEP54858.1"/>
    <property type="molecule type" value="Genomic_DNA"/>
</dbReference>
<comment type="caution">
    <text evidence="1">The sequence shown here is derived from an EMBL/GenBank/DDBJ whole genome shotgun (WGS) entry which is preliminary data.</text>
</comment>
<evidence type="ECO:0000313" key="2">
    <source>
        <dbReference type="Proteomes" id="UP000003081"/>
    </source>
</evidence>
<gene>
    <name evidence="1" type="ORF">CLP_1526</name>
</gene>
<reference evidence="1 2" key="1">
    <citation type="submission" date="2009-08" db="EMBL/GenBank/DDBJ databases">
        <authorList>
            <person name="Shrivastava S."/>
            <person name="Brinkac L.B."/>
            <person name="Brown J.L."/>
            <person name="Bruce D.B."/>
            <person name="Detter C."/>
            <person name="Green L.D."/>
            <person name="Munk C.A."/>
            <person name="Rogers Y.C."/>
            <person name="Tapia R."/>
            <person name="Sims D.R."/>
            <person name="Smith L.A."/>
            <person name="Smith T.J."/>
            <person name="Sutton G."/>
            <person name="Brettin T."/>
        </authorList>
    </citation>
    <scope>NUCLEOTIDE SEQUENCE [LARGE SCALE GENOMIC DNA]</scope>
    <source>
        <strain evidence="2">E4 str. BoNT E BL5262</strain>
    </source>
</reference>
<evidence type="ECO:0000313" key="1">
    <source>
        <dbReference type="EMBL" id="EEP54858.1"/>
    </source>
</evidence>
<dbReference type="AlphaFoldDB" id="C4IL92"/>
<protein>
    <submittedName>
        <fullName evidence="1">Uncharacterized protein</fullName>
    </submittedName>
</protein>
<name>C4IL92_CLOBU</name>
<sequence length="155" mass="18627">MKVIEHLLSIEEYYEVEKIIGTDFEFRLKNRPRQIYNYIQEYLKDNELLIRELNELDSGKLLGYEKNCAIRVAQQLINGEDKERLETIESTSAQSFRTFSDLDSIIRRKEEALNKKTKHKYDNKHLAQQYIECLKSKDEMPTLEQYEAYMSYRID</sequence>
<dbReference type="HOGENOM" id="CLU_1692409_0_0_9"/>
<proteinExistence type="predicted"/>
<organism evidence="1 2">
    <name type="scientific">Clostridium butyricum E4 str. BoNT E BL5262</name>
    <dbReference type="NCBI Taxonomy" id="632245"/>
    <lineage>
        <taxon>Bacteria</taxon>
        <taxon>Bacillati</taxon>
        <taxon>Bacillota</taxon>
        <taxon>Clostridia</taxon>
        <taxon>Eubacteriales</taxon>
        <taxon>Clostridiaceae</taxon>
        <taxon>Clostridium</taxon>
    </lineage>
</organism>